<keyword evidence="2" id="KW-1185">Reference proteome</keyword>
<evidence type="ECO:0000313" key="1">
    <source>
        <dbReference type="EMBL" id="MBM6575312.1"/>
    </source>
</evidence>
<evidence type="ECO:0000313" key="2">
    <source>
        <dbReference type="Proteomes" id="UP000763641"/>
    </source>
</evidence>
<dbReference type="Proteomes" id="UP000763641">
    <property type="component" value="Unassembled WGS sequence"/>
</dbReference>
<comment type="caution">
    <text evidence="1">The sequence shown here is derived from an EMBL/GenBank/DDBJ whole genome shotgun (WGS) entry which is preliminary data.</text>
</comment>
<sequence>MAGSQTGEPPFDLNHFSPGFFKLVSGWGRLDVGACTRAGASVALSHGFAMIPDG</sequence>
<accession>A0ABS2D327</accession>
<name>A0ABS2D327_9SPHN</name>
<protein>
    <submittedName>
        <fullName evidence="1">Uncharacterized protein</fullName>
    </submittedName>
</protein>
<organism evidence="1 2">
    <name type="scientific">Sphingomonas longa</name>
    <dbReference type="NCBI Taxonomy" id="2778730"/>
    <lineage>
        <taxon>Bacteria</taxon>
        <taxon>Pseudomonadati</taxon>
        <taxon>Pseudomonadota</taxon>
        <taxon>Alphaproteobacteria</taxon>
        <taxon>Sphingomonadales</taxon>
        <taxon>Sphingomonadaceae</taxon>
        <taxon>Sphingomonas</taxon>
    </lineage>
</organism>
<dbReference type="EMBL" id="JAFEMC010000001">
    <property type="protein sequence ID" value="MBM6575312.1"/>
    <property type="molecule type" value="Genomic_DNA"/>
</dbReference>
<reference evidence="1 2" key="1">
    <citation type="submission" date="2020-12" db="EMBL/GenBank/DDBJ databases">
        <title>Sphingomonas sp.</title>
        <authorList>
            <person name="Kim M.K."/>
        </authorList>
    </citation>
    <scope>NUCLEOTIDE SEQUENCE [LARGE SCALE GENOMIC DNA]</scope>
    <source>
        <strain evidence="1 2">BT552</strain>
    </source>
</reference>
<proteinExistence type="predicted"/>
<dbReference type="RefSeq" id="WP_204194090.1">
    <property type="nucleotide sequence ID" value="NZ_JAFEMC010000001.1"/>
</dbReference>
<gene>
    <name evidence="1" type="ORF">ILT43_02940</name>
</gene>